<dbReference type="KEGG" id="ras:RAS_p660"/>
<dbReference type="EMBL" id="AP019564">
    <property type="protein sequence ID" value="BBJ32470.1"/>
    <property type="molecule type" value="Genomic_DNA"/>
</dbReference>
<name>A0A510G967_9RICK</name>
<dbReference type="AlphaFoldDB" id="A0A510G967"/>
<geneLocation type="plasmid" evidence="1 2">
    <name>pRA1</name>
</geneLocation>
<reference evidence="1 2" key="1">
    <citation type="submission" date="2019-04" db="EMBL/GenBank/DDBJ databases">
        <title>Draft genome sequence of Rickettsia asiatica Maytaro1284.</title>
        <authorList>
            <person name="Thu M."/>
            <person name="Qiu Y."/>
            <person name="Nakao R."/>
        </authorList>
    </citation>
    <scope>NUCLEOTIDE SEQUENCE [LARGE SCALE GENOMIC DNA]</scope>
    <source>
        <strain evidence="1 2">Maytaro1284</strain>
        <plasmid evidence="1 2">pRA1</plasmid>
    </source>
</reference>
<accession>A0A510G967</accession>
<protein>
    <submittedName>
        <fullName evidence="1">Conjugal transfer pilus assembly protein TraW</fullName>
    </submittedName>
</protein>
<proteinExistence type="predicted"/>
<organism evidence="1 2">
    <name type="scientific">Rickettsia asiatica</name>
    <dbReference type="NCBI Taxonomy" id="238800"/>
    <lineage>
        <taxon>Bacteria</taxon>
        <taxon>Pseudomonadati</taxon>
        <taxon>Pseudomonadota</taxon>
        <taxon>Alphaproteobacteria</taxon>
        <taxon>Rickettsiales</taxon>
        <taxon>Rickettsiaceae</taxon>
        <taxon>Rickettsieae</taxon>
        <taxon>Rickettsia</taxon>
        <taxon>spotted fever group</taxon>
    </lineage>
</organism>
<evidence type="ECO:0000313" key="2">
    <source>
        <dbReference type="Proteomes" id="UP000321183"/>
    </source>
</evidence>
<sequence>MFWVSGSVLGVELGKQGTTYEVVEEGFVSMIKNRLSMLDLQQHQEEMLRTARRQVLEPAPVVGIRATSKPRKFWYDPSFTLTEDIKLPDGKILHKERTKVNPLDHMVFDRELIFIDGRSQEQMEWLKKRLEDTKAKNKEKNNNENNNLEIRIILVGGKILELQEEIGRTLYFDQAGELTNKFGIEQVPAIVVQDGKRLKISEIKI</sequence>
<keyword evidence="2" id="KW-1185">Reference proteome</keyword>
<dbReference type="Proteomes" id="UP000321183">
    <property type="component" value="Plasmid pRA1"/>
</dbReference>
<gene>
    <name evidence="1" type="ORF">RAS_p660</name>
</gene>
<evidence type="ECO:0000313" key="1">
    <source>
        <dbReference type="EMBL" id="BBJ32470.1"/>
    </source>
</evidence>
<keyword evidence="1" id="KW-0614">Plasmid</keyword>